<reference evidence="1" key="1">
    <citation type="submission" date="2014-09" db="EMBL/GenBank/DDBJ databases">
        <authorList>
            <person name="Magalhaes I.L.F."/>
            <person name="Oliveira U."/>
            <person name="Santos F.R."/>
            <person name="Vidigal T.H.D.A."/>
            <person name="Brescovit A.D."/>
            <person name="Santos A.J."/>
        </authorList>
    </citation>
    <scope>NUCLEOTIDE SEQUENCE</scope>
    <source>
        <tissue evidence="1">Shoot tissue taken approximately 20 cm above the soil surface</tissue>
    </source>
</reference>
<organism evidence="1">
    <name type="scientific">Arundo donax</name>
    <name type="common">Giant reed</name>
    <name type="synonym">Donax arundinaceus</name>
    <dbReference type="NCBI Taxonomy" id="35708"/>
    <lineage>
        <taxon>Eukaryota</taxon>
        <taxon>Viridiplantae</taxon>
        <taxon>Streptophyta</taxon>
        <taxon>Embryophyta</taxon>
        <taxon>Tracheophyta</taxon>
        <taxon>Spermatophyta</taxon>
        <taxon>Magnoliopsida</taxon>
        <taxon>Liliopsida</taxon>
        <taxon>Poales</taxon>
        <taxon>Poaceae</taxon>
        <taxon>PACMAD clade</taxon>
        <taxon>Arundinoideae</taxon>
        <taxon>Arundineae</taxon>
        <taxon>Arundo</taxon>
    </lineage>
</organism>
<accession>A0A0A8YIX0</accession>
<proteinExistence type="predicted"/>
<reference evidence="1" key="2">
    <citation type="journal article" date="2015" name="Data Brief">
        <title>Shoot transcriptome of the giant reed, Arundo donax.</title>
        <authorList>
            <person name="Barrero R.A."/>
            <person name="Guerrero F.D."/>
            <person name="Moolhuijzen P."/>
            <person name="Goolsby J.A."/>
            <person name="Tidwell J."/>
            <person name="Bellgard S.E."/>
            <person name="Bellgard M.I."/>
        </authorList>
    </citation>
    <scope>NUCLEOTIDE SEQUENCE</scope>
    <source>
        <tissue evidence="1">Shoot tissue taken approximately 20 cm above the soil surface</tissue>
    </source>
</reference>
<dbReference type="EMBL" id="GBRH01271944">
    <property type="protein sequence ID" value="JAD25951.1"/>
    <property type="molecule type" value="Transcribed_RNA"/>
</dbReference>
<dbReference type="AlphaFoldDB" id="A0A0A8YIX0"/>
<sequence>MTLCKLWCWIWSSYFGKETVVICGTQPNIF</sequence>
<name>A0A0A8YIX0_ARUDO</name>
<evidence type="ECO:0000313" key="1">
    <source>
        <dbReference type="EMBL" id="JAD25951.1"/>
    </source>
</evidence>
<protein>
    <submittedName>
        <fullName evidence="1">Uncharacterized protein</fullName>
    </submittedName>
</protein>